<evidence type="ECO:0000313" key="2">
    <source>
        <dbReference type="Proteomes" id="UP000801492"/>
    </source>
</evidence>
<gene>
    <name evidence="1" type="ORF">ILUMI_04594</name>
</gene>
<evidence type="ECO:0008006" key="3">
    <source>
        <dbReference type="Google" id="ProtNLM"/>
    </source>
</evidence>
<comment type="caution">
    <text evidence="1">The sequence shown here is derived from an EMBL/GenBank/DDBJ whole genome shotgun (WGS) entry which is preliminary data.</text>
</comment>
<name>A0A8K0GEE3_IGNLU</name>
<proteinExistence type="predicted"/>
<keyword evidence="2" id="KW-1185">Reference proteome</keyword>
<evidence type="ECO:0000313" key="1">
    <source>
        <dbReference type="EMBL" id="KAF2901590.1"/>
    </source>
</evidence>
<reference evidence="1" key="1">
    <citation type="submission" date="2019-08" db="EMBL/GenBank/DDBJ databases">
        <title>The genome of the North American firefly Photinus pyralis.</title>
        <authorList>
            <consortium name="Photinus pyralis genome working group"/>
            <person name="Fallon T.R."/>
            <person name="Sander Lower S.E."/>
            <person name="Weng J.-K."/>
        </authorList>
    </citation>
    <scope>NUCLEOTIDE SEQUENCE</scope>
    <source>
        <strain evidence="1">TRF0915ILg1</strain>
        <tissue evidence="1">Whole body</tissue>
    </source>
</reference>
<dbReference type="Proteomes" id="UP000801492">
    <property type="component" value="Unassembled WGS sequence"/>
</dbReference>
<protein>
    <recommendedName>
        <fullName evidence="3">HTH CENPB-type domain-containing protein</fullName>
    </recommendedName>
</protein>
<dbReference type="EMBL" id="VTPC01001544">
    <property type="protein sequence ID" value="KAF2901590.1"/>
    <property type="molecule type" value="Genomic_DNA"/>
</dbReference>
<organism evidence="1 2">
    <name type="scientific">Ignelater luminosus</name>
    <name type="common">Cucubano</name>
    <name type="synonym">Pyrophorus luminosus</name>
    <dbReference type="NCBI Taxonomy" id="2038154"/>
    <lineage>
        <taxon>Eukaryota</taxon>
        <taxon>Metazoa</taxon>
        <taxon>Ecdysozoa</taxon>
        <taxon>Arthropoda</taxon>
        <taxon>Hexapoda</taxon>
        <taxon>Insecta</taxon>
        <taxon>Pterygota</taxon>
        <taxon>Neoptera</taxon>
        <taxon>Endopterygota</taxon>
        <taxon>Coleoptera</taxon>
        <taxon>Polyphaga</taxon>
        <taxon>Elateriformia</taxon>
        <taxon>Elateroidea</taxon>
        <taxon>Elateridae</taxon>
        <taxon>Agrypninae</taxon>
        <taxon>Pyrophorini</taxon>
        <taxon>Ignelater</taxon>
    </lineage>
</organism>
<accession>A0A8K0GEE3</accession>
<dbReference type="OrthoDB" id="6754776at2759"/>
<sequence>MEKELANHILDFEERLFRLNTTEVRKLAYEFAEKAGLDHIFDETNQIAIWDWLKRFREPNPNISLKAPEPTSAVRASSFNKPQVMRFLALLEKTVTDESIPAHRIYNMDKSALGIVQKAAKISGRAYKYAATVRNARSTFKKSGIYPFNSHMFPKELFLPSEVTEDDIEMNEGQLVVAGVPKNIVQNVERPSSSSIILTGRGHIQTSSQASFDLMPTLKFKLCLHFLKRRHLLPRRGCYRIYHHYQKLPLWGKPE</sequence>
<dbReference type="AlphaFoldDB" id="A0A8K0GEE3"/>